<evidence type="ECO:0000256" key="3">
    <source>
        <dbReference type="ARBA" id="ARBA00022475"/>
    </source>
</evidence>
<keyword evidence="8" id="KW-0862">Zinc</keyword>
<evidence type="ECO:0000256" key="2">
    <source>
        <dbReference type="ARBA" id="ARBA00004651"/>
    </source>
</evidence>
<dbReference type="EMBL" id="BMED01000001">
    <property type="protein sequence ID" value="GGC66921.1"/>
    <property type="molecule type" value="Genomic_DNA"/>
</dbReference>
<reference evidence="14" key="1">
    <citation type="journal article" date="2014" name="Int. J. Syst. Evol. Microbiol.">
        <title>Complete genome sequence of Corynebacterium casei LMG S-19264T (=DSM 44701T), isolated from a smear-ripened cheese.</title>
        <authorList>
            <consortium name="US DOE Joint Genome Institute (JGI-PGF)"/>
            <person name="Walter F."/>
            <person name="Albersmeier A."/>
            <person name="Kalinowski J."/>
            <person name="Ruckert C."/>
        </authorList>
    </citation>
    <scope>NUCLEOTIDE SEQUENCE</scope>
    <source>
        <strain evidence="14">CGMCC 1.10998</strain>
    </source>
</reference>
<feature type="transmembrane region" description="Helical" evidence="12">
    <location>
        <begin position="61"/>
        <end position="79"/>
    </location>
</feature>
<accession>A0A916UDC6</accession>
<keyword evidence="6" id="KW-0479">Metal-binding</keyword>
<evidence type="ECO:0000256" key="4">
    <source>
        <dbReference type="ARBA" id="ARBA00022670"/>
    </source>
</evidence>
<evidence type="ECO:0000256" key="9">
    <source>
        <dbReference type="ARBA" id="ARBA00022989"/>
    </source>
</evidence>
<dbReference type="InterPro" id="IPR001915">
    <property type="entry name" value="Peptidase_M48"/>
</dbReference>
<gene>
    <name evidence="14" type="ORF">GCM10011396_12420</name>
</gene>
<keyword evidence="10" id="KW-0482">Metalloprotease</keyword>
<dbReference type="PANTHER" id="PTHR43221">
    <property type="entry name" value="PROTEASE HTPX"/>
    <property type="match status" value="1"/>
</dbReference>
<dbReference type="GO" id="GO:0046872">
    <property type="term" value="F:metal ion binding"/>
    <property type="evidence" value="ECO:0007669"/>
    <property type="project" value="UniProtKB-KW"/>
</dbReference>
<evidence type="ECO:0000256" key="8">
    <source>
        <dbReference type="ARBA" id="ARBA00022833"/>
    </source>
</evidence>
<evidence type="ECO:0000256" key="5">
    <source>
        <dbReference type="ARBA" id="ARBA00022692"/>
    </source>
</evidence>
<keyword evidence="4" id="KW-0645">Protease</keyword>
<keyword evidence="5 12" id="KW-0812">Transmembrane</keyword>
<evidence type="ECO:0000256" key="7">
    <source>
        <dbReference type="ARBA" id="ARBA00022801"/>
    </source>
</evidence>
<sequence>MSAPSVRQHRPARRTQHTRRDLARRAVLMLALWLGFWLLALGLVIGLFWIPFAQSHYRDSLELSGILAGFAGLTLAYALRPRGWFSREKKELPTWLDRTQAQPLYALVERIGAKAGFKAHVDIHLIGAASAYISAQRNWYGGLKSLRVGLGLPLFAWLSEEELSTVIAHEFGHFAGGDLSLGPWVYRTRASIGAAIADLDESMFFLDALFRLYGHWFLKLSSSVSRAQEFSADAQAARYFGVDATRSALEKVHLIDPAWSAYLDYELGPAIMRGARVPIFEGFRRFCLPGAKRLLVQTAIEKAERRPTAIYDTHPSLEERVAALKPGAKPVYPPPKQCMHLLGGEQPTENAWYINYNPEELRAVAWDEYGTDILKPRMLQRFTDSWMDPAKLPLTELITLAEDPDSLWEKLRPEGVSFLSPAGKRKHVLDILEDWITVSLFHRGFVPVIHPGRELELRRESVSAVPADLLHLAREGKLRSSMLAKFEPDSTVQPA</sequence>
<evidence type="ECO:0000256" key="10">
    <source>
        <dbReference type="ARBA" id="ARBA00023049"/>
    </source>
</evidence>
<name>A0A916UDC6_9BURK</name>
<evidence type="ECO:0000313" key="14">
    <source>
        <dbReference type="EMBL" id="GGC66921.1"/>
    </source>
</evidence>
<feature type="domain" description="Peptidase M48" evidence="13">
    <location>
        <begin position="107"/>
        <end position="325"/>
    </location>
</feature>
<dbReference type="AlphaFoldDB" id="A0A916UDC6"/>
<comment type="subcellular location">
    <subcellularLocation>
        <location evidence="2">Cell membrane</location>
        <topology evidence="2">Multi-pass membrane protein</topology>
    </subcellularLocation>
</comment>
<evidence type="ECO:0000313" key="15">
    <source>
        <dbReference type="Proteomes" id="UP000637423"/>
    </source>
</evidence>
<keyword evidence="3" id="KW-1003">Cell membrane</keyword>
<keyword evidence="11 12" id="KW-0472">Membrane</keyword>
<protein>
    <recommendedName>
        <fullName evidence="13">Peptidase M48 domain-containing protein</fullName>
    </recommendedName>
</protein>
<organism evidence="14 15">
    <name type="scientific">Undibacterium terreum</name>
    <dbReference type="NCBI Taxonomy" id="1224302"/>
    <lineage>
        <taxon>Bacteria</taxon>
        <taxon>Pseudomonadati</taxon>
        <taxon>Pseudomonadota</taxon>
        <taxon>Betaproteobacteria</taxon>
        <taxon>Burkholderiales</taxon>
        <taxon>Oxalobacteraceae</taxon>
        <taxon>Undibacterium</taxon>
    </lineage>
</organism>
<dbReference type="PANTHER" id="PTHR43221:SF1">
    <property type="entry name" value="PROTEASE HTPX"/>
    <property type="match status" value="1"/>
</dbReference>
<dbReference type="CDD" id="cd07328">
    <property type="entry name" value="M48_Ste24p_like"/>
    <property type="match status" value="1"/>
</dbReference>
<evidence type="ECO:0000256" key="12">
    <source>
        <dbReference type="SAM" id="Phobius"/>
    </source>
</evidence>
<dbReference type="GO" id="GO:0006508">
    <property type="term" value="P:proteolysis"/>
    <property type="evidence" value="ECO:0007669"/>
    <property type="project" value="UniProtKB-KW"/>
</dbReference>
<evidence type="ECO:0000259" key="13">
    <source>
        <dbReference type="Pfam" id="PF01435"/>
    </source>
</evidence>
<evidence type="ECO:0000256" key="1">
    <source>
        <dbReference type="ARBA" id="ARBA00001947"/>
    </source>
</evidence>
<proteinExistence type="predicted"/>
<dbReference type="GO" id="GO:0005886">
    <property type="term" value="C:plasma membrane"/>
    <property type="evidence" value="ECO:0007669"/>
    <property type="project" value="UniProtKB-SubCell"/>
</dbReference>
<dbReference type="Proteomes" id="UP000637423">
    <property type="component" value="Unassembled WGS sequence"/>
</dbReference>
<dbReference type="Gene3D" id="3.30.2010.10">
    <property type="entry name" value="Metalloproteases ('zincins'), catalytic domain"/>
    <property type="match status" value="1"/>
</dbReference>
<dbReference type="InterPro" id="IPR050083">
    <property type="entry name" value="HtpX_protease"/>
</dbReference>
<feature type="transmembrane region" description="Helical" evidence="12">
    <location>
        <begin position="26"/>
        <end position="49"/>
    </location>
</feature>
<dbReference type="Pfam" id="PF01435">
    <property type="entry name" value="Peptidase_M48"/>
    <property type="match status" value="1"/>
</dbReference>
<comment type="cofactor">
    <cofactor evidence="1">
        <name>Zn(2+)</name>
        <dbReference type="ChEBI" id="CHEBI:29105"/>
    </cofactor>
</comment>
<keyword evidence="9 12" id="KW-1133">Transmembrane helix</keyword>
<evidence type="ECO:0000256" key="11">
    <source>
        <dbReference type="ARBA" id="ARBA00023136"/>
    </source>
</evidence>
<dbReference type="GO" id="GO:0004222">
    <property type="term" value="F:metalloendopeptidase activity"/>
    <property type="evidence" value="ECO:0007669"/>
    <property type="project" value="InterPro"/>
</dbReference>
<comment type="caution">
    <text evidence="14">The sequence shown here is derived from an EMBL/GenBank/DDBJ whole genome shotgun (WGS) entry which is preliminary data.</text>
</comment>
<evidence type="ECO:0000256" key="6">
    <source>
        <dbReference type="ARBA" id="ARBA00022723"/>
    </source>
</evidence>
<dbReference type="RefSeq" id="WP_188565062.1">
    <property type="nucleotide sequence ID" value="NZ_BMED01000001.1"/>
</dbReference>
<keyword evidence="7" id="KW-0378">Hydrolase</keyword>
<keyword evidence="15" id="KW-1185">Reference proteome</keyword>
<reference evidence="14" key="2">
    <citation type="submission" date="2020-09" db="EMBL/GenBank/DDBJ databases">
        <authorList>
            <person name="Sun Q."/>
            <person name="Zhou Y."/>
        </authorList>
    </citation>
    <scope>NUCLEOTIDE SEQUENCE</scope>
    <source>
        <strain evidence="14">CGMCC 1.10998</strain>
    </source>
</reference>